<evidence type="ECO:0000313" key="2">
    <source>
        <dbReference type="Proteomes" id="UP000427769"/>
    </source>
</evidence>
<dbReference type="KEGG" id="dwd:DSCW_08580"/>
<protein>
    <submittedName>
        <fullName evidence="1">Uncharacterized protein</fullName>
    </submittedName>
</protein>
<accession>A0A5K7Z1R3</accession>
<dbReference type="AlphaFoldDB" id="A0A5K7Z1R3"/>
<dbReference type="EMBL" id="AP021875">
    <property type="protein sequence ID" value="BBO73441.1"/>
    <property type="molecule type" value="Genomic_DNA"/>
</dbReference>
<keyword evidence="2" id="KW-1185">Reference proteome</keyword>
<evidence type="ECO:0000313" key="1">
    <source>
        <dbReference type="EMBL" id="BBO73441.1"/>
    </source>
</evidence>
<sequence>MRETVPKIARQIEKRICMYCGGYTFRRRPVGLWAYCTEHEKWADDDPKKPPPGKRSCDKFFVKGEKK</sequence>
<proteinExistence type="predicted"/>
<organism evidence="1 2">
    <name type="scientific">Desulfosarcina widdelii</name>
    <dbReference type="NCBI Taxonomy" id="947919"/>
    <lineage>
        <taxon>Bacteria</taxon>
        <taxon>Pseudomonadati</taxon>
        <taxon>Thermodesulfobacteriota</taxon>
        <taxon>Desulfobacteria</taxon>
        <taxon>Desulfobacterales</taxon>
        <taxon>Desulfosarcinaceae</taxon>
        <taxon>Desulfosarcina</taxon>
    </lineage>
</organism>
<name>A0A5K7Z1R3_9BACT</name>
<gene>
    <name evidence="1" type="ORF">DSCW_08580</name>
</gene>
<dbReference type="Proteomes" id="UP000427769">
    <property type="component" value="Chromosome"/>
</dbReference>
<reference evidence="1 2" key="1">
    <citation type="submission" date="2019-11" db="EMBL/GenBank/DDBJ databases">
        <title>Comparative genomics of hydrocarbon-degrading Desulfosarcina strains.</title>
        <authorList>
            <person name="Watanabe M."/>
            <person name="Kojima H."/>
            <person name="Fukui M."/>
        </authorList>
    </citation>
    <scope>NUCLEOTIDE SEQUENCE [LARGE SCALE GENOMIC DNA]</scope>
    <source>
        <strain evidence="1 2">PP31</strain>
    </source>
</reference>